<evidence type="ECO:0000313" key="3">
    <source>
        <dbReference type="Proteomes" id="UP001160116"/>
    </source>
</evidence>
<keyword evidence="1" id="KW-0472">Membrane</keyword>
<dbReference type="EMBL" id="JAOCCL010000018">
    <property type="protein sequence ID" value="MDH0826567.1"/>
    <property type="molecule type" value="Genomic_DNA"/>
</dbReference>
<dbReference type="AlphaFoldDB" id="A0AA42SEG5"/>
<gene>
    <name evidence="2" type="ORF">N5C97_08645</name>
</gene>
<keyword evidence="1" id="KW-1133">Transmembrane helix</keyword>
<proteinExistence type="predicted"/>
<dbReference type="RefSeq" id="WP_279678977.1">
    <property type="nucleotide sequence ID" value="NZ_JAOCCL010000018.1"/>
</dbReference>
<sequence>MTNLMILGFILVAVVVIALGLPNRIFDTKSCKRNWSAICVLLVGACLIIEQSDKAIFFACLLSAGILTNYLFPILLNVLITFNRKSDP</sequence>
<feature type="transmembrane region" description="Helical" evidence="1">
    <location>
        <begin position="56"/>
        <end position="80"/>
    </location>
</feature>
<evidence type="ECO:0000313" key="2">
    <source>
        <dbReference type="EMBL" id="MDH0826567.1"/>
    </source>
</evidence>
<name>A0AA42SEG5_ACIJO</name>
<evidence type="ECO:0000256" key="1">
    <source>
        <dbReference type="SAM" id="Phobius"/>
    </source>
</evidence>
<keyword evidence="1" id="KW-0812">Transmembrane</keyword>
<dbReference type="Proteomes" id="UP001160116">
    <property type="component" value="Unassembled WGS sequence"/>
</dbReference>
<organism evidence="2 3">
    <name type="scientific">Acinetobacter johnsonii</name>
    <dbReference type="NCBI Taxonomy" id="40214"/>
    <lineage>
        <taxon>Bacteria</taxon>
        <taxon>Pseudomonadati</taxon>
        <taxon>Pseudomonadota</taxon>
        <taxon>Gammaproteobacteria</taxon>
        <taxon>Moraxellales</taxon>
        <taxon>Moraxellaceae</taxon>
        <taxon>Acinetobacter</taxon>
    </lineage>
</organism>
<feature type="transmembrane region" description="Helical" evidence="1">
    <location>
        <begin position="34"/>
        <end position="50"/>
    </location>
</feature>
<reference evidence="2" key="1">
    <citation type="submission" date="2022-09" db="EMBL/GenBank/DDBJ databases">
        <title>Intensive care unit water sources are persistently colonized with multi-drug resistant bacteria and are the site of extensive horizontal gene transfer of antibiotic resistance genes.</title>
        <authorList>
            <person name="Diorio-Toth L."/>
        </authorList>
    </citation>
    <scope>NUCLEOTIDE SEQUENCE</scope>
    <source>
        <strain evidence="2">GD03885</strain>
    </source>
</reference>
<comment type="caution">
    <text evidence="2">The sequence shown here is derived from an EMBL/GenBank/DDBJ whole genome shotgun (WGS) entry which is preliminary data.</text>
</comment>
<protein>
    <submittedName>
        <fullName evidence="2">Uncharacterized protein</fullName>
    </submittedName>
</protein>
<feature type="transmembrane region" description="Helical" evidence="1">
    <location>
        <begin position="6"/>
        <end position="22"/>
    </location>
</feature>
<accession>A0AA42SEG5</accession>